<reference evidence="1 2" key="1">
    <citation type="journal article" date="2014" name="Genome Announc.">
        <title>Genome Sequence and Methylome of Soil Bacterium Gemmatirosa kalamazoonensis KBS708T, a Member of the Rarely Cultivated Gemmatimonadetes Phylum.</title>
        <authorList>
            <person name="Debruyn J.M."/>
            <person name="Radosevich M."/>
            <person name="Wommack K.E."/>
            <person name="Polson S.W."/>
            <person name="Hauser L.J."/>
            <person name="Fawaz M.N."/>
            <person name="Korlach J."/>
            <person name="Tsai Y.C."/>
        </authorList>
    </citation>
    <scope>NUCLEOTIDE SEQUENCE [LARGE SCALE GENOMIC DNA]</scope>
    <source>
        <strain evidence="1 2">KBS708</strain>
    </source>
</reference>
<evidence type="ECO:0000313" key="2">
    <source>
        <dbReference type="Proteomes" id="UP000019151"/>
    </source>
</evidence>
<dbReference type="EMBL" id="CP007128">
    <property type="protein sequence ID" value="AHG89237.1"/>
    <property type="molecule type" value="Genomic_DNA"/>
</dbReference>
<evidence type="ECO:0000313" key="1">
    <source>
        <dbReference type="EMBL" id="AHG89237.1"/>
    </source>
</evidence>
<dbReference type="Proteomes" id="UP000019151">
    <property type="component" value="Chromosome"/>
</dbReference>
<dbReference type="InParanoid" id="W0RFP5"/>
<dbReference type="OrthoDB" id="1339610at2"/>
<dbReference type="AlphaFoldDB" id="W0RFP5"/>
<sequence>MTSTPHALRRLTGRLAILAIPGLLWLAAYGALDPFGVVWRHGDYCCTHGVQYNRDFVSTERYLRHPRRDSLDAFIFGSSRSDVYHASDWAPHIHSTRIFHFNAFGESLYGVQTKLRWLDRHGARLRHVLIVADTGMLATVADQPGHLYMKDPRTSGESALAFHGAFLHAFATPKFLLAYADYRLFHTFRHYMTGYISPGDVGFDARSNERYQLSMDRAIRDRGDAYFVELAHEHPRPPTAPHPAPPVIGPVQRRMLLDIARVLARQHADYRIVISALYDEVPLNPADLSALRTIFGPANVFDFSGANPITRDVHNYYEQSHYRPGVAREILRAIYDG</sequence>
<gene>
    <name evidence="1" type="ORF">J421_1700</name>
</gene>
<dbReference type="KEGG" id="gba:J421_1700"/>
<dbReference type="RefSeq" id="WP_025410747.1">
    <property type="nucleotide sequence ID" value="NZ_CP007128.1"/>
</dbReference>
<dbReference type="HOGENOM" id="CLU_762185_0_0_0"/>
<organism evidence="1 2">
    <name type="scientific">Gemmatirosa kalamazoonensis</name>
    <dbReference type="NCBI Taxonomy" id="861299"/>
    <lineage>
        <taxon>Bacteria</taxon>
        <taxon>Pseudomonadati</taxon>
        <taxon>Gemmatimonadota</taxon>
        <taxon>Gemmatimonadia</taxon>
        <taxon>Gemmatimonadales</taxon>
        <taxon>Gemmatimonadaceae</taxon>
        <taxon>Gemmatirosa</taxon>
    </lineage>
</organism>
<proteinExistence type="predicted"/>
<keyword evidence="2" id="KW-1185">Reference proteome</keyword>
<name>W0RFP5_9BACT</name>
<dbReference type="eggNOG" id="ENOG5030U93">
    <property type="taxonomic scope" value="Bacteria"/>
</dbReference>
<protein>
    <submittedName>
        <fullName evidence="1">Uncharacterized protein</fullName>
    </submittedName>
</protein>
<accession>W0RFP5</accession>